<sequence length="386" mass="41652">MSSAPTRKEPALVSWFTSRECQVGCDLVEALKNHDAEALAGLQKDQIFTFLQVEVARVVRQLKVAAIAPREDARPGSSPQEAVDPADLLMCGRWTASHELGRPDKTTLIPSDCAGDFRGLPFFQRCLCPTAFDREVFTMELRCRLQSFGDSMQITSSCHQRLLDSPHLPRAIAMVTARAALLLSCASLVASSRVAGHDHSVALETSEVGRGKRAESKTAHESAASKGGHEDTDPHLPHTAVEVTRMRGSTDGCLFEAGERMGCHAGCPCSWFEQCYPKFVYLPGVSAQINIGVCGLAMPVLALVSVILFFSLIGSVVAARMWLSKEVYDDRNTSFTSINETKGRLSLHTEPGEAPNALSPTRSVDGGSAPGDVCQLDGDQQPTHVS</sequence>
<dbReference type="Gene3D" id="1.25.40.10">
    <property type="entry name" value="Tetratricopeptide repeat domain"/>
    <property type="match status" value="1"/>
</dbReference>
<protein>
    <recommendedName>
        <fullName evidence="5">Transmembrane protein</fullName>
    </recommendedName>
</protein>
<dbReference type="OrthoDB" id="10456334at2759"/>
<organism evidence="3 4">
    <name type="scientific">Symbiodinium microadriaticum</name>
    <name type="common">Dinoflagellate</name>
    <name type="synonym">Zooxanthella microadriatica</name>
    <dbReference type="NCBI Taxonomy" id="2951"/>
    <lineage>
        <taxon>Eukaryota</taxon>
        <taxon>Sar</taxon>
        <taxon>Alveolata</taxon>
        <taxon>Dinophyceae</taxon>
        <taxon>Suessiales</taxon>
        <taxon>Symbiodiniaceae</taxon>
        <taxon>Symbiodinium</taxon>
    </lineage>
</organism>
<keyword evidence="2" id="KW-0812">Transmembrane</keyword>
<keyword evidence="4" id="KW-1185">Reference proteome</keyword>
<dbReference type="EMBL" id="LSRX01000532">
    <property type="protein sequence ID" value="OLP94697.1"/>
    <property type="molecule type" value="Genomic_DNA"/>
</dbReference>
<feature type="region of interest" description="Disordered" evidence="1">
    <location>
        <begin position="205"/>
        <end position="236"/>
    </location>
</feature>
<dbReference type="AlphaFoldDB" id="A0A1Q9DHQ2"/>
<feature type="compositionally biased region" description="Basic and acidic residues" evidence="1">
    <location>
        <begin position="227"/>
        <end position="236"/>
    </location>
</feature>
<proteinExistence type="predicted"/>
<gene>
    <name evidence="3" type="ORF">AK812_SmicGene23245</name>
</gene>
<reference evidence="3 4" key="1">
    <citation type="submission" date="2016-02" db="EMBL/GenBank/DDBJ databases">
        <title>Genome analysis of coral dinoflagellate symbionts highlights evolutionary adaptations to a symbiotic lifestyle.</title>
        <authorList>
            <person name="Aranda M."/>
            <person name="Li Y."/>
            <person name="Liew Y.J."/>
            <person name="Baumgarten S."/>
            <person name="Simakov O."/>
            <person name="Wilson M."/>
            <person name="Piel J."/>
            <person name="Ashoor H."/>
            <person name="Bougouffa S."/>
            <person name="Bajic V.B."/>
            <person name="Ryu T."/>
            <person name="Ravasi T."/>
            <person name="Bayer T."/>
            <person name="Micklem G."/>
            <person name="Kim H."/>
            <person name="Bhak J."/>
            <person name="Lajeunesse T.C."/>
            <person name="Voolstra C.R."/>
        </authorList>
    </citation>
    <scope>NUCLEOTIDE SEQUENCE [LARGE SCALE GENOMIC DNA]</scope>
    <source>
        <strain evidence="3 4">CCMP2467</strain>
    </source>
</reference>
<comment type="caution">
    <text evidence="3">The sequence shown here is derived from an EMBL/GenBank/DDBJ whole genome shotgun (WGS) entry which is preliminary data.</text>
</comment>
<evidence type="ECO:0008006" key="5">
    <source>
        <dbReference type="Google" id="ProtNLM"/>
    </source>
</evidence>
<name>A0A1Q9DHQ2_SYMMI</name>
<evidence type="ECO:0000256" key="1">
    <source>
        <dbReference type="SAM" id="MobiDB-lite"/>
    </source>
</evidence>
<feature type="region of interest" description="Disordered" evidence="1">
    <location>
        <begin position="344"/>
        <end position="386"/>
    </location>
</feature>
<feature type="compositionally biased region" description="Basic and acidic residues" evidence="1">
    <location>
        <begin position="205"/>
        <end position="220"/>
    </location>
</feature>
<keyword evidence="2" id="KW-0472">Membrane</keyword>
<dbReference type="InterPro" id="IPR011990">
    <property type="entry name" value="TPR-like_helical_dom_sf"/>
</dbReference>
<feature type="transmembrane region" description="Helical" evidence="2">
    <location>
        <begin position="296"/>
        <end position="323"/>
    </location>
</feature>
<accession>A0A1Q9DHQ2</accession>
<evidence type="ECO:0000313" key="3">
    <source>
        <dbReference type="EMBL" id="OLP94697.1"/>
    </source>
</evidence>
<evidence type="ECO:0000256" key="2">
    <source>
        <dbReference type="SAM" id="Phobius"/>
    </source>
</evidence>
<evidence type="ECO:0000313" key="4">
    <source>
        <dbReference type="Proteomes" id="UP000186817"/>
    </source>
</evidence>
<keyword evidence="2" id="KW-1133">Transmembrane helix</keyword>
<dbReference type="Proteomes" id="UP000186817">
    <property type="component" value="Unassembled WGS sequence"/>
</dbReference>